<feature type="domain" description="Fibronectin type-III" evidence="5">
    <location>
        <begin position="734"/>
        <end position="831"/>
    </location>
</feature>
<dbReference type="Pfam" id="PF18962">
    <property type="entry name" value="Por_Secre_tail"/>
    <property type="match status" value="1"/>
</dbReference>
<dbReference type="SUPFAM" id="SSF52743">
    <property type="entry name" value="Subtilisin-like"/>
    <property type="match status" value="1"/>
</dbReference>
<dbReference type="Gene3D" id="2.60.40.4070">
    <property type="match status" value="1"/>
</dbReference>
<dbReference type="RefSeq" id="WP_272506557.1">
    <property type="nucleotide sequence ID" value="NZ_JANUAE010000012.1"/>
</dbReference>
<reference evidence="6" key="1">
    <citation type="submission" date="2022-08" db="EMBL/GenBank/DDBJ databases">
        <title>Genomic Encyclopedia of Type Strains, Phase V (KMG-V): Genome sequencing to study the core and pangenomes of soil and plant-associated prokaryotes.</title>
        <authorList>
            <person name="Whitman W."/>
        </authorList>
    </citation>
    <scope>NUCLEOTIDE SEQUENCE</scope>
    <source>
        <strain evidence="6">SP3049</strain>
    </source>
</reference>
<dbReference type="InterPro" id="IPR023828">
    <property type="entry name" value="Peptidase_S8_Ser-AS"/>
</dbReference>
<keyword evidence="1" id="KW-0645">Protease</keyword>
<keyword evidence="3" id="KW-0720">Serine protease</keyword>
<feature type="region of interest" description="Disordered" evidence="4">
    <location>
        <begin position="188"/>
        <end position="225"/>
    </location>
</feature>
<dbReference type="GO" id="GO:0006508">
    <property type="term" value="P:proteolysis"/>
    <property type="evidence" value="ECO:0007669"/>
    <property type="project" value="UniProtKB-KW"/>
</dbReference>
<dbReference type="Gene3D" id="3.40.50.200">
    <property type="entry name" value="Peptidase S8/S53 domain"/>
    <property type="match status" value="2"/>
</dbReference>
<dbReference type="InterPro" id="IPR036852">
    <property type="entry name" value="Peptidase_S8/S53_dom_sf"/>
</dbReference>
<proteinExistence type="predicted"/>
<evidence type="ECO:0000256" key="1">
    <source>
        <dbReference type="ARBA" id="ARBA00022670"/>
    </source>
</evidence>
<dbReference type="NCBIfam" id="TIGR04183">
    <property type="entry name" value="Por_Secre_tail"/>
    <property type="match status" value="1"/>
</dbReference>
<evidence type="ECO:0000256" key="3">
    <source>
        <dbReference type="ARBA" id="ARBA00022825"/>
    </source>
</evidence>
<sequence length="1637" mass="170131">MAPDVRQSARSAFHGEDDKGKDGPLSAVGMELSILYHQQQAEGAKGVKALREGIPKRSKTRTSDERPRRPMGRVLSPVSADGRSVTVDAVASGDPSGLLESLRGLGLEDAARAGNVVSGRLPISAIEEAAALGNLRGMSPAQARTTAGSVGSEADTAHAAATARANTGTDGSGQKICALSDSYDTADASTSAADDIQSGDLPGQENPEGRTTPVDVLDDGVTNGSDEGRAMLQLIHDIAPGAELGFHTAFGGLGNFAQGIRDLADAGCTVIVDDVGYSAEPFYQDGPVANAVDDVVTGDGAAYFSSAGNDGQNSYEAPFRNSGEPGVISSGSVRHDFDPSNANTDVRQEITIQPGGTFRVFSFQWTDPSALVEGSSGPDTDLDIALVDSSDNVVAQSARDNVSTGFPSEFLEYTNDGNTAETLHLVIEKAAGPDPDEIKYVYSGSGPFTDSDVTIEEYDTLGPTVYGHPMAEGAMAVAAAPFFNTAAYNPNADPATLEAFSSKGGLQIRFDQNGDLLSTPEDREKPDVTGADGIDNTFFGQDLPTDFPNTPNVDPDPHPNFFGTSAAAPNIAAIGALIRQARPGLAPTDVYDRLETTAADVTSRRRRDGEFVNVASGPDPWSGHGFVQADQAVPEIENQSPVALADTFSTGPGSTLSVEAPGVLQNDSDPDGDSLEASLVTTSSEGDLTLRPDGGFEYEPKPGFVGTDHFRYAASGPEGLSDTSAVQIQVTPPPPTPDSLVAGGGGGRAVLSWVDDDSTGSVAGYNVYRSTSPFSDKGDAVLVNEGLVSGSPYTDTTAQRGKTYYYRITAANGRGGESGLSGEAITKTLQEGIAVTVPDLKSDTGEVSTLSVEANLGTAETEGYTNLSFVFDSSVLNIAGVRGGDDLTFGPESPVYNQQGDTLRVSSGSGSPVTGQGELLQIDVELTTDASTAFEAVPSNVSRENAVSITPDGKVIPTSVFDDASSSALLLADSTGRGTVSFSEPLGPPGSPAGLTVQLENGTPNLSWGASESSDVSGYRVYRDTAPIDSSAGPGELAPLDSTEASVTTYADSSGAAGTEYYYRVTAADSAANESGFSEEATATPTDVTPPPVPTGLAATAGGRQVGLSWASGTGEDLAGYRLYRSAQGLPDTSEAPLSERLITGSTFTDTTAEVGTAYRYAVTSVDTAGNESALSGVASAYLQPEAVEASVARSFGEASGPGDYRLVALPGAPDTSLAASVSGEAGAEWQAYREAGEELRRLGESEEEFSFRKGRGYWLTSRQEWALQDSIESASLQDSTTAIPLNPGGWTIVANPFGEAVPFSALNRANGGDLQALWPFGGAFSDTSAVFKSARQGQAYYLFSEDPTRDSLQVPHPALTDGSGAGSAGTRALQATSAEAASAKAASEKAAAPATIALSARPAGEGEMGPGAASTVRVGFAGERGPGTLRAPPGGLEAVSLRVVRGGQEEGGRGEKKRLLMRDRRWAEGEGETFRLRLESQVEGPIRIQARGAGSLGARSAALIDRSEKTTYDLSRDGPIQVRPGQEKRRLEVAVGSESYVEGKREEAMPEEVRLTSFPNPAGRRATVEYALPEAREVTLQVYDVLGRRVATLEQGRKKAGRHTARLETGRLSSGVYFGRLEAGEQTRTQKITVVR</sequence>
<dbReference type="SMART" id="SM00060">
    <property type="entry name" value="FN3"/>
    <property type="match status" value="3"/>
</dbReference>
<dbReference type="Proteomes" id="UP001155057">
    <property type="component" value="Unassembled WGS sequence"/>
</dbReference>
<dbReference type="InterPro" id="IPR034075">
    <property type="entry name" value="Glr3161-like_dom"/>
</dbReference>
<evidence type="ECO:0000313" key="6">
    <source>
        <dbReference type="EMBL" id="MCS3711274.1"/>
    </source>
</evidence>
<protein>
    <submittedName>
        <fullName evidence="6">Fibronectin type 3 domain-containing protein</fullName>
    </submittedName>
</protein>
<dbReference type="InterPro" id="IPR013783">
    <property type="entry name" value="Ig-like_fold"/>
</dbReference>
<feature type="region of interest" description="Disordered" evidence="4">
    <location>
        <begin position="1"/>
        <end position="26"/>
    </location>
</feature>
<dbReference type="PROSITE" id="PS00138">
    <property type="entry name" value="SUBTILASE_SER"/>
    <property type="match status" value="1"/>
</dbReference>
<evidence type="ECO:0000256" key="4">
    <source>
        <dbReference type="SAM" id="MobiDB-lite"/>
    </source>
</evidence>
<dbReference type="Pfam" id="PF00082">
    <property type="entry name" value="Peptidase_S8"/>
    <property type="match status" value="1"/>
</dbReference>
<dbReference type="SUPFAM" id="SSF49265">
    <property type="entry name" value="Fibronectin type III"/>
    <property type="match status" value="2"/>
</dbReference>
<feature type="region of interest" description="Disordered" evidence="4">
    <location>
        <begin position="1355"/>
        <end position="1374"/>
    </location>
</feature>
<dbReference type="InterPro" id="IPR026444">
    <property type="entry name" value="Secre_tail"/>
</dbReference>
<dbReference type="InterPro" id="IPR003961">
    <property type="entry name" value="FN3_dom"/>
</dbReference>
<keyword evidence="2" id="KW-0378">Hydrolase</keyword>
<feature type="compositionally biased region" description="Basic and acidic residues" evidence="4">
    <location>
        <begin position="13"/>
        <end position="22"/>
    </location>
</feature>
<feature type="compositionally biased region" description="Basic and acidic residues" evidence="4">
    <location>
        <begin position="49"/>
        <end position="68"/>
    </location>
</feature>
<feature type="domain" description="Fibronectin type-III" evidence="5">
    <location>
        <begin position="988"/>
        <end position="1092"/>
    </location>
</feature>
<dbReference type="GO" id="GO:0004252">
    <property type="term" value="F:serine-type endopeptidase activity"/>
    <property type="evidence" value="ECO:0007669"/>
    <property type="project" value="InterPro"/>
</dbReference>
<dbReference type="Pfam" id="PF17963">
    <property type="entry name" value="Big_9"/>
    <property type="match status" value="1"/>
</dbReference>
<dbReference type="PROSITE" id="PS50853">
    <property type="entry name" value="FN3"/>
    <property type="match status" value="2"/>
</dbReference>
<organism evidence="6 7">
    <name type="scientific">Salinibacter ruber</name>
    <dbReference type="NCBI Taxonomy" id="146919"/>
    <lineage>
        <taxon>Bacteria</taxon>
        <taxon>Pseudomonadati</taxon>
        <taxon>Rhodothermota</taxon>
        <taxon>Rhodothermia</taxon>
        <taxon>Rhodothermales</taxon>
        <taxon>Salinibacteraceae</taxon>
        <taxon>Salinibacter</taxon>
    </lineage>
</organism>
<dbReference type="CDD" id="cd00063">
    <property type="entry name" value="FN3"/>
    <property type="match status" value="1"/>
</dbReference>
<dbReference type="CDD" id="cd05562">
    <property type="entry name" value="Peptidases_S53_like"/>
    <property type="match status" value="1"/>
</dbReference>
<feature type="region of interest" description="Disordered" evidence="4">
    <location>
        <begin position="42"/>
        <end position="80"/>
    </location>
</feature>
<dbReference type="InterPro" id="IPR000209">
    <property type="entry name" value="Peptidase_S8/S53_dom"/>
</dbReference>
<dbReference type="Gene3D" id="2.60.40.10">
    <property type="entry name" value="Immunoglobulins"/>
    <property type="match status" value="3"/>
</dbReference>
<dbReference type="Gene3D" id="2.60.40.2810">
    <property type="match status" value="1"/>
</dbReference>
<accession>A0A9X2Q497</accession>
<comment type="caution">
    <text evidence="6">The sequence shown here is derived from an EMBL/GenBank/DDBJ whole genome shotgun (WGS) entry which is preliminary data.</text>
</comment>
<evidence type="ECO:0000256" key="2">
    <source>
        <dbReference type="ARBA" id="ARBA00022801"/>
    </source>
</evidence>
<dbReference type="EMBL" id="JANUAE010000012">
    <property type="protein sequence ID" value="MCS3711274.1"/>
    <property type="molecule type" value="Genomic_DNA"/>
</dbReference>
<gene>
    <name evidence="6" type="ORF">GGP61_002907</name>
</gene>
<evidence type="ECO:0000313" key="7">
    <source>
        <dbReference type="Proteomes" id="UP001155057"/>
    </source>
</evidence>
<name>A0A9X2Q497_9BACT</name>
<dbReference type="InterPro" id="IPR036116">
    <property type="entry name" value="FN3_sf"/>
</dbReference>
<evidence type="ECO:0000259" key="5">
    <source>
        <dbReference type="PROSITE" id="PS50853"/>
    </source>
</evidence>